<dbReference type="InParanoid" id="A0A7R8V131"/>
<proteinExistence type="predicted"/>
<dbReference type="InterPro" id="IPR026082">
    <property type="entry name" value="ABCA"/>
</dbReference>
<dbReference type="Proteomes" id="UP000594454">
    <property type="component" value="Chromosome 5"/>
</dbReference>
<dbReference type="OrthoDB" id="6512918at2759"/>
<evidence type="ECO:0000313" key="3">
    <source>
        <dbReference type="Proteomes" id="UP000594454"/>
    </source>
</evidence>
<reference evidence="2 3" key="1">
    <citation type="submission" date="2020-11" db="EMBL/GenBank/DDBJ databases">
        <authorList>
            <person name="Wallbank WR R."/>
            <person name="Pardo Diaz C."/>
            <person name="Kozak K."/>
            <person name="Martin S."/>
            <person name="Jiggins C."/>
            <person name="Moest M."/>
            <person name="Warren A I."/>
            <person name="Generalovic N T."/>
            <person name="Byers J.R.P. K."/>
            <person name="Montejo-Kovacevich G."/>
            <person name="Yen C E."/>
        </authorList>
    </citation>
    <scope>NUCLEOTIDE SEQUENCE [LARGE SCALE GENOMIC DNA]</scope>
</reference>
<protein>
    <submittedName>
        <fullName evidence="2">Uncharacterized protein</fullName>
    </submittedName>
</protein>
<keyword evidence="1" id="KW-1133">Transmembrane helix</keyword>
<feature type="transmembrane region" description="Helical" evidence="1">
    <location>
        <begin position="243"/>
        <end position="264"/>
    </location>
</feature>
<accession>A0A7R8V131</accession>
<keyword evidence="3" id="KW-1185">Reference proteome</keyword>
<dbReference type="AlphaFoldDB" id="A0A7R8V131"/>
<dbReference type="GO" id="GO:0140359">
    <property type="term" value="F:ABC-type transporter activity"/>
    <property type="evidence" value="ECO:0007669"/>
    <property type="project" value="InterPro"/>
</dbReference>
<name>A0A7R8V131_HERIL</name>
<dbReference type="PANTHER" id="PTHR19229">
    <property type="entry name" value="ATP-BINDING CASSETTE TRANSPORTER SUBFAMILY A ABCA"/>
    <property type="match status" value="1"/>
</dbReference>
<feature type="transmembrane region" description="Helical" evidence="1">
    <location>
        <begin position="319"/>
        <end position="342"/>
    </location>
</feature>
<dbReference type="GO" id="GO:0005319">
    <property type="term" value="F:lipid transporter activity"/>
    <property type="evidence" value="ECO:0007669"/>
    <property type="project" value="TreeGrafter"/>
</dbReference>
<keyword evidence="1" id="KW-0472">Membrane</keyword>
<organism evidence="2 3">
    <name type="scientific">Hermetia illucens</name>
    <name type="common">Black soldier fly</name>
    <dbReference type="NCBI Taxonomy" id="343691"/>
    <lineage>
        <taxon>Eukaryota</taxon>
        <taxon>Metazoa</taxon>
        <taxon>Ecdysozoa</taxon>
        <taxon>Arthropoda</taxon>
        <taxon>Hexapoda</taxon>
        <taxon>Insecta</taxon>
        <taxon>Pterygota</taxon>
        <taxon>Neoptera</taxon>
        <taxon>Endopterygota</taxon>
        <taxon>Diptera</taxon>
        <taxon>Brachycera</taxon>
        <taxon>Stratiomyomorpha</taxon>
        <taxon>Stratiomyidae</taxon>
        <taxon>Hermetiinae</taxon>
        <taxon>Hermetia</taxon>
    </lineage>
</organism>
<keyword evidence="1" id="KW-0812">Transmembrane</keyword>
<gene>
    <name evidence="2" type="ORF">HERILL_LOCUS13294</name>
</gene>
<evidence type="ECO:0000256" key="1">
    <source>
        <dbReference type="SAM" id="Phobius"/>
    </source>
</evidence>
<feature type="transmembrane region" description="Helical" evidence="1">
    <location>
        <begin position="27"/>
        <end position="48"/>
    </location>
</feature>
<evidence type="ECO:0000313" key="2">
    <source>
        <dbReference type="EMBL" id="CAD7090836.1"/>
    </source>
</evidence>
<dbReference type="EMBL" id="LR899013">
    <property type="protein sequence ID" value="CAD7090836.1"/>
    <property type="molecule type" value="Genomic_DNA"/>
</dbReference>
<dbReference type="PANTHER" id="PTHR19229:SF250">
    <property type="entry name" value="ABC TRANSPORTER DOMAIN-CONTAINING PROTEIN-RELATED"/>
    <property type="match status" value="1"/>
</dbReference>
<sequence length="350" mass="40030">MASMTWTYFTLLMWKNFLIKLRHKTELFIEIAVPVAFSCMLIAIRAIAFPDVIDTPTTYEANDIRTLSSISGKYQTEIKQWQINYAPNHTIIDQLMTDAVQMMGGPQPTLKGFNTPEEVQRFVMAEATIAGVVFDVNIKDLDKEYPKKLKFSLRFPGGSRTGKIFGTTTTWMTKKLFPMQFEQGPRNRNKSDGGTPPGYIPEGFATLQNVISASYIKLIGQLEEIPYVTVQRFPYKPYVDDPIIMAMEVMVAFIILLSFVYPCIQAVKHVTTEKETQLKEAMKLWDCRHPYIGLHVCILKVPWFNGFSLAVFTHTSASLLLVFFLIYIMGLVTFSFMMSSFFTKQMSLER</sequence>
<dbReference type="GO" id="GO:0016020">
    <property type="term" value="C:membrane"/>
    <property type="evidence" value="ECO:0007669"/>
    <property type="project" value="InterPro"/>
</dbReference>
<feature type="transmembrane region" description="Helical" evidence="1">
    <location>
        <begin position="292"/>
        <end position="313"/>
    </location>
</feature>